<dbReference type="NCBIfam" id="TIGR03087">
    <property type="entry name" value="stp1"/>
    <property type="match status" value="1"/>
</dbReference>
<reference evidence="1 2" key="1">
    <citation type="submission" date="2023-03" db="EMBL/GenBank/DDBJ databases">
        <title>Novosphingobium cyanobacteriorum sp. nov., isolated from a eutrophic reservoir during the Microcystis bloom period.</title>
        <authorList>
            <person name="Kang M."/>
            <person name="Le V."/>
            <person name="Ko S.-R."/>
            <person name="Lee S.-A."/>
            <person name="Ahn C.-Y."/>
        </authorList>
    </citation>
    <scope>NUCLEOTIDE SEQUENCE [LARGE SCALE GENOMIC DNA]</scope>
    <source>
        <strain evidence="1 2">HBC54</strain>
    </source>
</reference>
<name>A0ABT6CEA4_9SPHN</name>
<dbReference type="Proteomes" id="UP001222770">
    <property type="component" value="Unassembled WGS sequence"/>
</dbReference>
<comment type="caution">
    <text evidence="1">The sequence shown here is derived from an EMBL/GenBank/DDBJ whole genome shotgun (WGS) entry which is preliminary data.</text>
</comment>
<evidence type="ECO:0000313" key="2">
    <source>
        <dbReference type="Proteomes" id="UP001222770"/>
    </source>
</evidence>
<proteinExistence type="predicted"/>
<keyword evidence="2" id="KW-1185">Reference proteome</keyword>
<gene>
    <name evidence="1" type="ORF">POM99_03430</name>
</gene>
<dbReference type="RefSeq" id="WP_277275407.1">
    <property type="nucleotide sequence ID" value="NZ_JAROCY010000003.1"/>
</dbReference>
<dbReference type="PANTHER" id="PTHR12526">
    <property type="entry name" value="GLYCOSYLTRANSFERASE"/>
    <property type="match status" value="1"/>
</dbReference>
<protein>
    <submittedName>
        <fullName evidence="1">TIGR03087 family PEP-CTERM/XrtA system glycosyltransferase</fullName>
    </submittedName>
</protein>
<evidence type="ECO:0000313" key="1">
    <source>
        <dbReference type="EMBL" id="MDF8332240.1"/>
    </source>
</evidence>
<sequence>MKGEVLFLAHRIPFPPDRGDKIRSNHLLKAIAALAPVHVGCLADDETDLAQEGDLATLAASHCLVRRSTPLPLAALRAVAAGKPVSLTAFDSARLHRWVRTTLATRPIAAIFVFSGQMAQYVPADFAGRVVMDFVDVDSAKFEAYAAAGSLPARLVYGREARLLASVEEAAARRAAASLFVSPQEKSLFEQRLVRPQGIAVQALGNGIDAAFWNPEGVIGSPELAQGGPHIVFTGQMDYPPNVEAVTVFARDVMPMVRAVHPQACFHIVGRAPTGAVRALAGVNGTQVTGAVPDVRPWLAGASLVTAPLAIARGVQNKVLEAMAMARPVLLTTAAATGIPATDGAHFVIADGAPALAARALALLADPAAAQAMGRAARAFVLQSCAWESVLAPLPCLLWGTADAA</sequence>
<dbReference type="PANTHER" id="PTHR12526:SF600">
    <property type="entry name" value="GLYCOSYL TRANSFERASE GROUP 1"/>
    <property type="match status" value="1"/>
</dbReference>
<organism evidence="1 2">
    <name type="scientific">Novosphingobium cyanobacteriorum</name>
    <dbReference type="NCBI Taxonomy" id="3024215"/>
    <lineage>
        <taxon>Bacteria</taxon>
        <taxon>Pseudomonadati</taxon>
        <taxon>Pseudomonadota</taxon>
        <taxon>Alphaproteobacteria</taxon>
        <taxon>Sphingomonadales</taxon>
        <taxon>Sphingomonadaceae</taxon>
        <taxon>Novosphingobium</taxon>
    </lineage>
</organism>
<dbReference type="Gene3D" id="3.40.50.2000">
    <property type="entry name" value="Glycogen Phosphorylase B"/>
    <property type="match status" value="2"/>
</dbReference>
<dbReference type="InterPro" id="IPR017521">
    <property type="entry name" value="Sugar_tfrase_PEP-CTERM_Stp1"/>
</dbReference>
<dbReference type="EMBL" id="JAROCY010000003">
    <property type="protein sequence ID" value="MDF8332240.1"/>
    <property type="molecule type" value="Genomic_DNA"/>
</dbReference>
<dbReference type="Pfam" id="PF13692">
    <property type="entry name" value="Glyco_trans_1_4"/>
    <property type="match status" value="1"/>
</dbReference>
<dbReference type="SUPFAM" id="SSF53756">
    <property type="entry name" value="UDP-Glycosyltransferase/glycogen phosphorylase"/>
    <property type="match status" value="1"/>
</dbReference>
<accession>A0ABT6CEA4</accession>